<organism evidence="6 7">
    <name type="scientific">Propioniferax innocua</name>
    <dbReference type="NCBI Taxonomy" id="1753"/>
    <lineage>
        <taxon>Bacteria</taxon>
        <taxon>Bacillati</taxon>
        <taxon>Actinomycetota</taxon>
        <taxon>Actinomycetes</taxon>
        <taxon>Propionibacteriales</taxon>
        <taxon>Propionibacteriaceae</taxon>
        <taxon>Propioniferax</taxon>
    </lineage>
</organism>
<name>A0A542ZCB4_9ACTN</name>
<dbReference type="Pfam" id="PF00126">
    <property type="entry name" value="HTH_1"/>
    <property type="match status" value="1"/>
</dbReference>
<keyword evidence="3 6" id="KW-0238">DNA-binding</keyword>
<dbReference type="EMBL" id="VFOR01000002">
    <property type="protein sequence ID" value="TQL57988.1"/>
    <property type="molecule type" value="Genomic_DNA"/>
</dbReference>
<evidence type="ECO:0000256" key="2">
    <source>
        <dbReference type="ARBA" id="ARBA00023015"/>
    </source>
</evidence>
<dbReference type="OrthoDB" id="8717159at2"/>
<dbReference type="PROSITE" id="PS50931">
    <property type="entry name" value="HTH_LYSR"/>
    <property type="match status" value="1"/>
</dbReference>
<dbReference type="PANTHER" id="PTHR30118:SF15">
    <property type="entry name" value="TRANSCRIPTIONAL REGULATORY PROTEIN"/>
    <property type="match status" value="1"/>
</dbReference>
<sequence length="313" mass="34502">MPKVDLNLVRTFVTVFETRSVTAAARSLHLTQPTVTHSLNRLRRQLEDDLFVRSPQGVTPTAVAVRAYPRFIEALNAIDSVFLQSAPFQPATSTSTFRVGMSDAGEVSVLPPLAAAITESAPHASIEVAPLDIDLVERQLTHGELDCFVSSAQFHSPLINRDELFQERYVALVADEHPRIGTSVTAHALDAEPHIAVVGVTGHQEPARLQRERDVHIRVQVPRFTAVPHLVAQSDAVAILPHYIAEGFTDGGSLRWVDLPWPVAPIKVCLHARHPHSRSPEQAWFIDTAREALRRRYGDGSTPATEPEEPPTH</sequence>
<dbReference type="InterPro" id="IPR000847">
    <property type="entry name" value="LysR_HTH_N"/>
</dbReference>
<dbReference type="RefSeq" id="WP_142093803.1">
    <property type="nucleotide sequence ID" value="NZ_BAAAMD010000004.1"/>
</dbReference>
<dbReference type="PANTHER" id="PTHR30118">
    <property type="entry name" value="HTH-TYPE TRANSCRIPTIONAL REGULATOR LEUO-RELATED"/>
    <property type="match status" value="1"/>
</dbReference>
<dbReference type="AlphaFoldDB" id="A0A542ZCB4"/>
<dbReference type="SUPFAM" id="SSF46785">
    <property type="entry name" value="Winged helix' DNA-binding domain"/>
    <property type="match status" value="1"/>
</dbReference>
<keyword evidence="2" id="KW-0805">Transcription regulation</keyword>
<dbReference type="Proteomes" id="UP000316196">
    <property type="component" value="Unassembled WGS sequence"/>
</dbReference>
<proteinExistence type="inferred from homology"/>
<dbReference type="PRINTS" id="PR00039">
    <property type="entry name" value="HTHLYSR"/>
</dbReference>
<comment type="caution">
    <text evidence="6">The sequence shown here is derived from an EMBL/GenBank/DDBJ whole genome shotgun (WGS) entry which is preliminary data.</text>
</comment>
<evidence type="ECO:0000259" key="5">
    <source>
        <dbReference type="PROSITE" id="PS50931"/>
    </source>
</evidence>
<evidence type="ECO:0000256" key="3">
    <source>
        <dbReference type="ARBA" id="ARBA00023125"/>
    </source>
</evidence>
<dbReference type="SUPFAM" id="SSF53850">
    <property type="entry name" value="Periplasmic binding protein-like II"/>
    <property type="match status" value="1"/>
</dbReference>
<dbReference type="InterPro" id="IPR005119">
    <property type="entry name" value="LysR_subst-bd"/>
</dbReference>
<evidence type="ECO:0000313" key="6">
    <source>
        <dbReference type="EMBL" id="TQL57988.1"/>
    </source>
</evidence>
<accession>A0A542ZCB4</accession>
<evidence type="ECO:0000256" key="4">
    <source>
        <dbReference type="ARBA" id="ARBA00023163"/>
    </source>
</evidence>
<comment type="similarity">
    <text evidence="1">Belongs to the LysR transcriptional regulatory family.</text>
</comment>
<dbReference type="InterPro" id="IPR036388">
    <property type="entry name" value="WH-like_DNA-bd_sf"/>
</dbReference>
<gene>
    <name evidence="6" type="ORF">FB460_1838</name>
</gene>
<keyword evidence="4" id="KW-0804">Transcription</keyword>
<dbReference type="GO" id="GO:0003700">
    <property type="term" value="F:DNA-binding transcription factor activity"/>
    <property type="evidence" value="ECO:0007669"/>
    <property type="project" value="InterPro"/>
</dbReference>
<evidence type="ECO:0000313" key="7">
    <source>
        <dbReference type="Proteomes" id="UP000316196"/>
    </source>
</evidence>
<evidence type="ECO:0000256" key="1">
    <source>
        <dbReference type="ARBA" id="ARBA00009437"/>
    </source>
</evidence>
<dbReference type="Pfam" id="PF03466">
    <property type="entry name" value="LysR_substrate"/>
    <property type="match status" value="1"/>
</dbReference>
<dbReference type="InterPro" id="IPR050389">
    <property type="entry name" value="LysR-type_TF"/>
</dbReference>
<dbReference type="Gene3D" id="3.40.190.10">
    <property type="entry name" value="Periplasmic binding protein-like II"/>
    <property type="match status" value="2"/>
</dbReference>
<keyword evidence="7" id="KW-1185">Reference proteome</keyword>
<dbReference type="InterPro" id="IPR036390">
    <property type="entry name" value="WH_DNA-bd_sf"/>
</dbReference>
<dbReference type="GO" id="GO:0003677">
    <property type="term" value="F:DNA binding"/>
    <property type="evidence" value="ECO:0007669"/>
    <property type="project" value="UniProtKB-KW"/>
</dbReference>
<dbReference type="Gene3D" id="1.10.10.10">
    <property type="entry name" value="Winged helix-like DNA-binding domain superfamily/Winged helix DNA-binding domain"/>
    <property type="match status" value="1"/>
</dbReference>
<feature type="domain" description="HTH lysR-type" evidence="5">
    <location>
        <begin position="4"/>
        <end position="61"/>
    </location>
</feature>
<protein>
    <submittedName>
        <fullName evidence="6">DNA-binding transcriptional LysR family regulator</fullName>
    </submittedName>
</protein>
<reference evidence="6 7" key="1">
    <citation type="submission" date="2019-06" db="EMBL/GenBank/DDBJ databases">
        <title>Sequencing the genomes of 1000 actinobacteria strains.</title>
        <authorList>
            <person name="Klenk H.-P."/>
        </authorList>
    </citation>
    <scope>NUCLEOTIDE SEQUENCE [LARGE SCALE GENOMIC DNA]</scope>
    <source>
        <strain evidence="6 7">DSM 8251</strain>
    </source>
</reference>